<accession>A0A8J4VMK1</accession>
<evidence type="ECO:0000256" key="2">
    <source>
        <dbReference type="SAM" id="SignalP"/>
    </source>
</evidence>
<feature type="chain" id="PRO_5035298975" evidence="2">
    <location>
        <begin position="23"/>
        <end position="149"/>
    </location>
</feature>
<feature type="compositionally biased region" description="Basic residues" evidence="1">
    <location>
        <begin position="75"/>
        <end position="86"/>
    </location>
</feature>
<dbReference type="Proteomes" id="UP000737018">
    <property type="component" value="Unassembled WGS sequence"/>
</dbReference>
<reference evidence="3" key="1">
    <citation type="submission" date="2020-03" db="EMBL/GenBank/DDBJ databases">
        <title>Castanea mollissima Vanexum genome sequencing.</title>
        <authorList>
            <person name="Staton M."/>
        </authorList>
    </citation>
    <scope>NUCLEOTIDE SEQUENCE</scope>
    <source>
        <tissue evidence="3">Leaf</tissue>
    </source>
</reference>
<dbReference type="EMBL" id="JRKL02001102">
    <property type="protein sequence ID" value="KAF3966043.1"/>
    <property type="molecule type" value="Genomic_DNA"/>
</dbReference>
<organism evidence="3 4">
    <name type="scientific">Castanea mollissima</name>
    <name type="common">Chinese chestnut</name>
    <dbReference type="NCBI Taxonomy" id="60419"/>
    <lineage>
        <taxon>Eukaryota</taxon>
        <taxon>Viridiplantae</taxon>
        <taxon>Streptophyta</taxon>
        <taxon>Embryophyta</taxon>
        <taxon>Tracheophyta</taxon>
        <taxon>Spermatophyta</taxon>
        <taxon>Magnoliopsida</taxon>
        <taxon>eudicotyledons</taxon>
        <taxon>Gunneridae</taxon>
        <taxon>Pentapetalae</taxon>
        <taxon>rosids</taxon>
        <taxon>fabids</taxon>
        <taxon>Fagales</taxon>
        <taxon>Fagaceae</taxon>
        <taxon>Castanea</taxon>
    </lineage>
</organism>
<evidence type="ECO:0000313" key="3">
    <source>
        <dbReference type="EMBL" id="KAF3966043.1"/>
    </source>
</evidence>
<feature type="region of interest" description="Disordered" evidence="1">
    <location>
        <begin position="55"/>
        <end position="122"/>
    </location>
</feature>
<feature type="compositionally biased region" description="Polar residues" evidence="1">
    <location>
        <begin position="89"/>
        <end position="100"/>
    </location>
</feature>
<proteinExistence type="predicted"/>
<dbReference type="AlphaFoldDB" id="A0A8J4VMK1"/>
<name>A0A8J4VMK1_9ROSI</name>
<dbReference type="OrthoDB" id="1578197at2759"/>
<keyword evidence="4" id="KW-1185">Reference proteome</keyword>
<protein>
    <submittedName>
        <fullName evidence="3">Uncharacterized protein</fullName>
    </submittedName>
</protein>
<keyword evidence="2" id="KW-0732">Signal</keyword>
<evidence type="ECO:0000256" key="1">
    <source>
        <dbReference type="SAM" id="MobiDB-lite"/>
    </source>
</evidence>
<gene>
    <name evidence="3" type="ORF">CMV_009825</name>
</gene>
<feature type="compositionally biased region" description="Polar residues" evidence="1">
    <location>
        <begin position="61"/>
        <end position="71"/>
    </location>
</feature>
<evidence type="ECO:0000313" key="4">
    <source>
        <dbReference type="Proteomes" id="UP000737018"/>
    </source>
</evidence>
<feature type="signal peptide" evidence="2">
    <location>
        <begin position="1"/>
        <end position="22"/>
    </location>
</feature>
<comment type="caution">
    <text evidence="3">The sequence shown here is derived from an EMBL/GenBank/DDBJ whole genome shotgun (WGS) entry which is preliminary data.</text>
</comment>
<sequence length="149" mass="16533">MARSNAFVFLMLVVLIFVRSESRPLDPFLQRKNPTMALRELIEKSKEIKVKLEDKDAVGSPSYSKRVQTGNFKGHDKRQRHLRKKLGTAGSSALTPSSAASYALPGSSRCQKDDKNRAAADSSSSSSITITITITIGSLDMLVRIWYQE</sequence>